<accession>A0ACC1XBZ5</accession>
<name>A0ACC1XBZ5_MELAZ</name>
<organism evidence="1 2">
    <name type="scientific">Melia azedarach</name>
    <name type="common">Chinaberry tree</name>
    <dbReference type="NCBI Taxonomy" id="155640"/>
    <lineage>
        <taxon>Eukaryota</taxon>
        <taxon>Viridiplantae</taxon>
        <taxon>Streptophyta</taxon>
        <taxon>Embryophyta</taxon>
        <taxon>Tracheophyta</taxon>
        <taxon>Spermatophyta</taxon>
        <taxon>Magnoliopsida</taxon>
        <taxon>eudicotyledons</taxon>
        <taxon>Gunneridae</taxon>
        <taxon>Pentapetalae</taxon>
        <taxon>rosids</taxon>
        <taxon>malvids</taxon>
        <taxon>Sapindales</taxon>
        <taxon>Meliaceae</taxon>
        <taxon>Melia</taxon>
    </lineage>
</organism>
<comment type="caution">
    <text evidence="1">The sequence shown here is derived from an EMBL/GenBank/DDBJ whole genome shotgun (WGS) entry which is preliminary data.</text>
</comment>
<dbReference type="Proteomes" id="UP001164539">
    <property type="component" value="Chromosome 10"/>
</dbReference>
<gene>
    <name evidence="1" type="ORF">OWV82_018621</name>
</gene>
<proteinExistence type="predicted"/>
<protein>
    <submittedName>
        <fullName evidence="1">Pectinesterase</fullName>
    </submittedName>
</protein>
<keyword evidence="2" id="KW-1185">Reference proteome</keyword>
<dbReference type="EMBL" id="CM051403">
    <property type="protein sequence ID" value="KAJ4708723.1"/>
    <property type="molecule type" value="Genomic_DNA"/>
</dbReference>
<evidence type="ECO:0000313" key="1">
    <source>
        <dbReference type="EMBL" id="KAJ4708723.1"/>
    </source>
</evidence>
<reference evidence="1 2" key="1">
    <citation type="journal article" date="2023" name="Science">
        <title>Complex scaffold remodeling in plant triterpene biosynthesis.</title>
        <authorList>
            <person name="De La Pena R."/>
            <person name="Hodgson H."/>
            <person name="Liu J.C."/>
            <person name="Stephenson M.J."/>
            <person name="Martin A.C."/>
            <person name="Owen C."/>
            <person name="Harkess A."/>
            <person name="Leebens-Mack J."/>
            <person name="Jimenez L.E."/>
            <person name="Osbourn A."/>
            <person name="Sattely E.S."/>
        </authorList>
    </citation>
    <scope>NUCLEOTIDE SEQUENCE [LARGE SCALE GENOMIC DNA]</scope>
    <source>
        <strain evidence="2">cv. JPN11</strain>
        <tissue evidence="1">Leaf</tissue>
    </source>
</reference>
<evidence type="ECO:0000313" key="2">
    <source>
        <dbReference type="Proteomes" id="UP001164539"/>
    </source>
</evidence>
<sequence>MAFQDFDHLSERRQAERAHKFRKRVALAAVTAFVLIILIAAGVFGVVSQNKDGNSSKSEGVSNTPKEVSRAQTMIRMVCNDTTYKSSCNETLSTATKKDSSIDDPKEFLKITISSTLDAAEKALKKANDYNENVSPETKAALNVCKRVIADAEEELKLSVSKASGKLDLAKIKGKSAELNNWLSAVMSYQQTCVDAFPEGKMKSDMEKALNSTKQLASNSLAIIKQLSSLLSSMMQATGLNRRLLESFDNDDGHPSWMTQDNRRFLEKDHRKINIIPNITVSKDGSGNFTTISEALKAVPKKHNRRYFIYVAPGIYEETVVVTKEMVNLTIYGEGSQKTVISGTKNVDDGVNMYDTATFVAMGEGLLVKSMGFRNEAGPDKLQAVAARVQSDRVVFQNCRFEGYQNTLWAQAHRQFYRGCLIAGTVDFIFGDASAIFQNCQIKVRKKPSNDQANVITAQTRNDKFETTGIVIQNSHIGPDEYLEPVKNNFKTYLGRPWKQYSRTIVMESTIEDFIHPEGWLAFKGDYGIKTLYYAEYNNKGPGAETGSRVKWPGYKVIKNEEEAMNYTGSASSRLIDHHQREDLVSAACKSAHYVELCITSLRSDPKSETSDLRGLANIALNLSLTHGLETLVYISNYLNSASATDQKHGRKCLIDCVEVYVDAVENLKDSVHALRIRYYKQVNVLVSAAMTDSDTCEEGCKEMGEDQLSLLTGRNQNFYKLCSNFLAITHLLF</sequence>